<evidence type="ECO:0000313" key="9">
    <source>
        <dbReference type="Proteomes" id="UP000619260"/>
    </source>
</evidence>
<dbReference type="PANTHER" id="PTHR47756:SF2">
    <property type="entry name" value="BLL6612 PROTEIN"/>
    <property type="match status" value="1"/>
</dbReference>
<keyword evidence="3" id="KW-0731">Sigma factor</keyword>
<dbReference type="InterPro" id="IPR013249">
    <property type="entry name" value="RNA_pol_sigma70_r4_t2"/>
</dbReference>
<evidence type="ECO:0000259" key="6">
    <source>
        <dbReference type="Pfam" id="PF08281"/>
    </source>
</evidence>
<protein>
    <submittedName>
        <fullName evidence="8">RNA polymerase subunit sigma-24</fullName>
    </submittedName>
</protein>
<evidence type="ECO:0000313" key="8">
    <source>
        <dbReference type="EMBL" id="GIJ51757.1"/>
    </source>
</evidence>
<dbReference type="Pfam" id="PF20239">
    <property type="entry name" value="DUF6596"/>
    <property type="match status" value="1"/>
</dbReference>
<keyword evidence="2" id="KW-0805">Transcription regulation</keyword>
<evidence type="ECO:0000259" key="5">
    <source>
        <dbReference type="Pfam" id="PF04542"/>
    </source>
</evidence>
<dbReference type="Pfam" id="PF08281">
    <property type="entry name" value="Sigma70_r4_2"/>
    <property type="match status" value="1"/>
</dbReference>
<dbReference type="SUPFAM" id="SSF88946">
    <property type="entry name" value="Sigma2 domain of RNA polymerase sigma factors"/>
    <property type="match status" value="1"/>
</dbReference>
<organism evidence="8 9">
    <name type="scientific">Virgisporangium aliadipatigenens</name>
    <dbReference type="NCBI Taxonomy" id="741659"/>
    <lineage>
        <taxon>Bacteria</taxon>
        <taxon>Bacillati</taxon>
        <taxon>Actinomycetota</taxon>
        <taxon>Actinomycetes</taxon>
        <taxon>Micromonosporales</taxon>
        <taxon>Micromonosporaceae</taxon>
        <taxon>Virgisporangium</taxon>
    </lineage>
</organism>
<dbReference type="GO" id="GO:0016987">
    <property type="term" value="F:sigma factor activity"/>
    <property type="evidence" value="ECO:0007669"/>
    <property type="project" value="UniProtKB-KW"/>
</dbReference>
<dbReference type="GO" id="GO:0006352">
    <property type="term" value="P:DNA-templated transcription initiation"/>
    <property type="evidence" value="ECO:0007669"/>
    <property type="project" value="InterPro"/>
</dbReference>
<keyword evidence="9" id="KW-1185">Reference proteome</keyword>
<dbReference type="InterPro" id="IPR013325">
    <property type="entry name" value="RNA_pol_sigma_r2"/>
</dbReference>
<keyword evidence="4" id="KW-0804">Transcription</keyword>
<evidence type="ECO:0000256" key="2">
    <source>
        <dbReference type="ARBA" id="ARBA00023015"/>
    </source>
</evidence>
<dbReference type="AlphaFoldDB" id="A0A8J3YWF5"/>
<proteinExistence type="inferred from homology"/>
<dbReference type="Gene3D" id="1.10.1740.10">
    <property type="match status" value="1"/>
</dbReference>
<evidence type="ECO:0000259" key="7">
    <source>
        <dbReference type="Pfam" id="PF20239"/>
    </source>
</evidence>
<dbReference type="EMBL" id="BOPF01000054">
    <property type="protein sequence ID" value="GIJ51757.1"/>
    <property type="molecule type" value="Genomic_DNA"/>
</dbReference>
<dbReference type="InterPro" id="IPR007627">
    <property type="entry name" value="RNA_pol_sigma70_r2"/>
</dbReference>
<name>A0A8J3YWF5_9ACTN</name>
<reference evidence="8" key="1">
    <citation type="submission" date="2021-01" db="EMBL/GenBank/DDBJ databases">
        <title>Whole genome shotgun sequence of Virgisporangium aliadipatigenens NBRC 105644.</title>
        <authorList>
            <person name="Komaki H."/>
            <person name="Tamura T."/>
        </authorList>
    </citation>
    <scope>NUCLEOTIDE SEQUENCE</scope>
    <source>
        <strain evidence="8">NBRC 105644</strain>
    </source>
</reference>
<feature type="domain" description="DUF6596" evidence="7">
    <location>
        <begin position="178"/>
        <end position="275"/>
    </location>
</feature>
<dbReference type="InterPro" id="IPR036388">
    <property type="entry name" value="WH-like_DNA-bd_sf"/>
</dbReference>
<dbReference type="SUPFAM" id="SSF88659">
    <property type="entry name" value="Sigma3 and sigma4 domains of RNA polymerase sigma factors"/>
    <property type="match status" value="1"/>
</dbReference>
<dbReference type="Proteomes" id="UP000619260">
    <property type="component" value="Unassembled WGS sequence"/>
</dbReference>
<comment type="caution">
    <text evidence="8">The sequence shown here is derived from an EMBL/GenBank/DDBJ whole genome shotgun (WGS) entry which is preliminary data.</text>
</comment>
<dbReference type="InterPro" id="IPR013324">
    <property type="entry name" value="RNA_pol_sigma_r3/r4-like"/>
</dbReference>
<feature type="domain" description="RNA polymerase sigma-70 region 2" evidence="5">
    <location>
        <begin position="20"/>
        <end position="79"/>
    </location>
</feature>
<dbReference type="GO" id="GO:0003677">
    <property type="term" value="F:DNA binding"/>
    <property type="evidence" value="ECO:0007669"/>
    <property type="project" value="InterPro"/>
</dbReference>
<comment type="similarity">
    <text evidence="1">Belongs to the sigma-70 factor family. ECF subfamily.</text>
</comment>
<evidence type="ECO:0000256" key="1">
    <source>
        <dbReference type="ARBA" id="ARBA00010641"/>
    </source>
</evidence>
<gene>
    <name evidence="8" type="primary">rpoE_28</name>
    <name evidence="8" type="ORF">Val02_86430</name>
</gene>
<dbReference type="InterPro" id="IPR046531">
    <property type="entry name" value="DUF6596"/>
</dbReference>
<feature type="domain" description="RNA polymerase sigma factor 70 region 4 type 2" evidence="6">
    <location>
        <begin position="112"/>
        <end position="160"/>
    </location>
</feature>
<evidence type="ECO:0000256" key="4">
    <source>
        <dbReference type="ARBA" id="ARBA00023163"/>
    </source>
</evidence>
<dbReference type="Gene3D" id="1.10.10.10">
    <property type="entry name" value="Winged helix-like DNA-binding domain superfamily/Winged helix DNA-binding domain"/>
    <property type="match status" value="1"/>
</dbReference>
<accession>A0A8J3YWF5</accession>
<dbReference type="Pfam" id="PF04542">
    <property type="entry name" value="Sigma70_r2"/>
    <property type="match status" value="1"/>
</dbReference>
<dbReference type="PANTHER" id="PTHR47756">
    <property type="entry name" value="BLL6612 PROTEIN-RELATED"/>
    <property type="match status" value="1"/>
</dbReference>
<sequence>MTSRAVREAVADAHRREWAFVLAATARVAGDLDLAEECVQDAYVAALDVWLREGVPANPGAWLTTAARRRAIDAHRRAQVLRTKLPLLVERVEPGSTVDDIPDDRLRLVFTCCHPAIAREAQVALTLRLVCGLSTGEIARAFLVPEATMAARVTRAKKKIAAARIAYRVPAPEELPDRLDAVLTVVHLLYTTGHTAPEGERLVRTDLVERAFELTRMLRMLMPDEREVRGLLALLLLTDARRDARTAPDGRLLLLAEQSRERWDRAAIAEGRALVPGALRGGAGRFALQAAIAALHAEAPSYVDTDWPQIVGLYDVLLRVWPSPVVALNRAVAVAMADGPAVGLAALDPLVDDPRLAGYRYLPAARADLLRRLGRAGEAAACYRQALALTDNGPERDFLTRRLNEVRGA</sequence>
<evidence type="ECO:0000256" key="3">
    <source>
        <dbReference type="ARBA" id="ARBA00023082"/>
    </source>
</evidence>